<feature type="region of interest" description="Disordered" evidence="2">
    <location>
        <begin position="1"/>
        <end position="38"/>
    </location>
</feature>
<dbReference type="STRING" id="6526.A0A2C9M6V7"/>
<dbReference type="EnsemblMetazoa" id="BGLB039248-RA">
    <property type="protein sequence ID" value="BGLB039248-PA"/>
    <property type="gene ID" value="BGLB039248"/>
</dbReference>
<dbReference type="Proteomes" id="UP000076420">
    <property type="component" value="Unassembled WGS sequence"/>
</dbReference>
<evidence type="ECO:0000256" key="2">
    <source>
        <dbReference type="SAM" id="MobiDB-lite"/>
    </source>
</evidence>
<keyword evidence="1" id="KW-0175">Coiled coil</keyword>
<gene>
    <name evidence="3" type="primary">106080263</name>
</gene>
<protein>
    <submittedName>
        <fullName evidence="3">Uncharacterized protein</fullName>
    </submittedName>
</protein>
<dbReference type="KEGG" id="bgt:106080263"/>
<dbReference type="CDD" id="cd12083">
    <property type="entry name" value="DD_cGKI"/>
    <property type="match status" value="1"/>
</dbReference>
<feature type="region of interest" description="Disordered" evidence="2">
    <location>
        <begin position="190"/>
        <end position="242"/>
    </location>
</feature>
<dbReference type="VEuPathDB" id="VectorBase:BGLB039248"/>
<proteinExistence type="predicted"/>
<evidence type="ECO:0000313" key="4">
    <source>
        <dbReference type="Proteomes" id="UP000076420"/>
    </source>
</evidence>
<dbReference type="VEuPathDB" id="VectorBase:BGLAX_032839"/>
<evidence type="ECO:0000256" key="1">
    <source>
        <dbReference type="SAM" id="Coils"/>
    </source>
</evidence>
<evidence type="ECO:0000313" key="3">
    <source>
        <dbReference type="EnsemblMetazoa" id="BGLB039248-PA"/>
    </source>
</evidence>
<reference evidence="3" key="1">
    <citation type="submission" date="2020-05" db="UniProtKB">
        <authorList>
            <consortium name="EnsemblMetazoa"/>
        </authorList>
    </citation>
    <scope>IDENTIFICATION</scope>
    <source>
        <strain evidence="3">BB02</strain>
    </source>
</reference>
<feature type="region of interest" description="Disordered" evidence="2">
    <location>
        <begin position="64"/>
        <end position="126"/>
    </location>
</feature>
<feature type="compositionally biased region" description="Low complexity" evidence="2">
    <location>
        <begin position="84"/>
        <end position="99"/>
    </location>
</feature>
<sequence>MPPPGKSSGNLTGSKAYGTGANTGATGGDSQNTSYGNRGVAGVRVTGAVSGGVVNADSYYHDHHFYQHHQGEASPVAQAPKGPLPSTTSTASSGSPQAQYSPRSNKMGNGASSNAHFTVDGESMDVHKVKALVPELRHEIKRRDKIIEQYDNQLRQKEDLLKEKENEIARLKEEVHKLKSVLQLKVDTLKSQESKPDLLSTIDENQIEPSKGPAKKQGVSGESPSSKTLGYVDLTHHDKDFK</sequence>
<feature type="coiled-coil region" evidence="1">
    <location>
        <begin position="143"/>
        <end position="181"/>
    </location>
</feature>
<accession>A0A2C9M6V7</accession>
<organism evidence="3 4">
    <name type="scientific">Biomphalaria glabrata</name>
    <name type="common">Bloodfluke planorb</name>
    <name type="synonym">Freshwater snail</name>
    <dbReference type="NCBI Taxonomy" id="6526"/>
    <lineage>
        <taxon>Eukaryota</taxon>
        <taxon>Metazoa</taxon>
        <taxon>Spiralia</taxon>
        <taxon>Lophotrochozoa</taxon>
        <taxon>Mollusca</taxon>
        <taxon>Gastropoda</taxon>
        <taxon>Heterobranchia</taxon>
        <taxon>Euthyneura</taxon>
        <taxon>Panpulmonata</taxon>
        <taxon>Hygrophila</taxon>
        <taxon>Lymnaeoidea</taxon>
        <taxon>Planorbidae</taxon>
        <taxon>Biomphalaria</taxon>
    </lineage>
</organism>
<name>A0A2C9M6V7_BIOGL</name>
<feature type="compositionally biased region" description="Polar residues" evidence="2">
    <location>
        <begin position="100"/>
        <end position="116"/>
    </location>
</feature>
<dbReference type="AlphaFoldDB" id="A0A2C9M6V7"/>